<keyword evidence="2" id="KW-0261">Viral envelope protein</keyword>
<dbReference type="Proteomes" id="UP000325081">
    <property type="component" value="Unassembled WGS sequence"/>
</dbReference>
<comment type="caution">
    <text evidence="2">The sequence shown here is derived from an EMBL/GenBank/DDBJ whole genome shotgun (WGS) entry which is preliminary data.</text>
</comment>
<keyword evidence="3" id="KW-1185">Reference proteome</keyword>
<feature type="compositionally biased region" description="Polar residues" evidence="1">
    <location>
        <begin position="15"/>
        <end position="34"/>
    </location>
</feature>
<proteinExistence type="predicted"/>
<feature type="compositionally biased region" description="Polar residues" evidence="1">
    <location>
        <begin position="60"/>
        <end position="71"/>
    </location>
</feature>
<keyword evidence="2" id="KW-0946">Virion</keyword>
<name>A0A5A7RIV6_STRAF</name>
<evidence type="ECO:0000313" key="2">
    <source>
        <dbReference type="EMBL" id="GER57173.1"/>
    </source>
</evidence>
<evidence type="ECO:0000256" key="1">
    <source>
        <dbReference type="SAM" id="MobiDB-lite"/>
    </source>
</evidence>
<feature type="region of interest" description="Disordered" evidence="1">
    <location>
        <begin position="121"/>
        <end position="150"/>
    </location>
</feature>
<feature type="non-terminal residue" evidence="2">
    <location>
        <position position="182"/>
    </location>
</feature>
<sequence>MQPMIRKGCGDKNWKNQNSNRSNSRLMETVHQSGGSEGSGLGINKRQSSLNNWRAKKQRLAQSASSISSTDAAVRRNLSSDAQSSIVQPGLVTTSNVGFVDDPGSFYKGYLFPLHPSLHGPQAPTVTSPPDTRAPPTTVSTSSSSLATPHPSHCRRFKYFYVSNLLHKEKIRQGMARGSDPQ</sequence>
<evidence type="ECO:0000313" key="3">
    <source>
        <dbReference type="Proteomes" id="UP000325081"/>
    </source>
</evidence>
<feature type="region of interest" description="Disordered" evidence="1">
    <location>
        <begin position="1"/>
        <end position="71"/>
    </location>
</feature>
<reference evidence="3" key="1">
    <citation type="journal article" date="2019" name="Curr. Biol.">
        <title>Genome Sequence of Striga asiatica Provides Insight into the Evolution of Plant Parasitism.</title>
        <authorList>
            <person name="Yoshida S."/>
            <person name="Kim S."/>
            <person name="Wafula E.K."/>
            <person name="Tanskanen J."/>
            <person name="Kim Y.M."/>
            <person name="Honaas L."/>
            <person name="Yang Z."/>
            <person name="Spallek T."/>
            <person name="Conn C.E."/>
            <person name="Ichihashi Y."/>
            <person name="Cheong K."/>
            <person name="Cui S."/>
            <person name="Der J.P."/>
            <person name="Gundlach H."/>
            <person name="Jiao Y."/>
            <person name="Hori C."/>
            <person name="Ishida J.K."/>
            <person name="Kasahara H."/>
            <person name="Kiba T."/>
            <person name="Kim M.S."/>
            <person name="Koo N."/>
            <person name="Laohavisit A."/>
            <person name="Lee Y.H."/>
            <person name="Lumba S."/>
            <person name="McCourt P."/>
            <person name="Mortimer J.C."/>
            <person name="Mutuku J.M."/>
            <person name="Nomura T."/>
            <person name="Sasaki-Sekimoto Y."/>
            <person name="Seto Y."/>
            <person name="Wang Y."/>
            <person name="Wakatake T."/>
            <person name="Sakakibara H."/>
            <person name="Demura T."/>
            <person name="Yamaguchi S."/>
            <person name="Yoneyama K."/>
            <person name="Manabe R.I."/>
            <person name="Nelson D.C."/>
            <person name="Schulman A.H."/>
            <person name="Timko M.P."/>
            <person name="dePamphilis C.W."/>
            <person name="Choi D."/>
            <person name="Shirasu K."/>
        </authorList>
    </citation>
    <scope>NUCLEOTIDE SEQUENCE [LARGE SCALE GENOMIC DNA]</scope>
    <source>
        <strain evidence="3">cv. UVA1</strain>
    </source>
</reference>
<feature type="compositionally biased region" description="Low complexity" evidence="1">
    <location>
        <begin position="135"/>
        <end position="150"/>
    </location>
</feature>
<organism evidence="2 3">
    <name type="scientific">Striga asiatica</name>
    <name type="common">Asiatic witchweed</name>
    <name type="synonym">Buchnera asiatica</name>
    <dbReference type="NCBI Taxonomy" id="4170"/>
    <lineage>
        <taxon>Eukaryota</taxon>
        <taxon>Viridiplantae</taxon>
        <taxon>Streptophyta</taxon>
        <taxon>Embryophyta</taxon>
        <taxon>Tracheophyta</taxon>
        <taxon>Spermatophyta</taxon>
        <taxon>Magnoliopsida</taxon>
        <taxon>eudicotyledons</taxon>
        <taxon>Gunneridae</taxon>
        <taxon>Pentapetalae</taxon>
        <taxon>asterids</taxon>
        <taxon>lamiids</taxon>
        <taxon>Lamiales</taxon>
        <taxon>Orobanchaceae</taxon>
        <taxon>Buchnereae</taxon>
        <taxon>Striga</taxon>
    </lineage>
</organism>
<protein>
    <submittedName>
        <fullName evidence="2">Envelope glycoprotein</fullName>
    </submittedName>
</protein>
<gene>
    <name evidence="2" type="ORF">STAS_34979</name>
</gene>
<accession>A0A5A7RIV6</accession>
<dbReference type="AlphaFoldDB" id="A0A5A7RIV6"/>
<dbReference type="EMBL" id="BKCP01013181">
    <property type="protein sequence ID" value="GER57173.1"/>
    <property type="molecule type" value="Genomic_DNA"/>
</dbReference>